<dbReference type="InterPro" id="IPR036680">
    <property type="entry name" value="SPOR-like_sf"/>
</dbReference>
<proteinExistence type="predicted"/>
<comment type="caution">
    <text evidence="1">The sequence shown here is derived from an EMBL/GenBank/DDBJ whole genome shotgun (WGS) entry which is preliminary data.</text>
</comment>
<accession>X1B7C7</accession>
<evidence type="ECO:0008006" key="2">
    <source>
        <dbReference type="Google" id="ProtNLM"/>
    </source>
</evidence>
<dbReference type="AlphaFoldDB" id="X1B7C7"/>
<name>X1B7C7_9ZZZZ</name>
<reference evidence="1" key="1">
    <citation type="journal article" date="2014" name="Front. Microbiol.">
        <title>High frequency of phylogenetically diverse reductive dehalogenase-homologous genes in deep subseafloor sedimentary metagenomes.</title>
        <authorList>
            <person name="Kawai M."/>
            <person name="Futagami T."/>
            <person name="Toyoda A."/>
            <person name="Takaki Y."/>
            <person name="Nishi S."/>
            <person name="Hori S."/>
            <person name="Arai W."/>
            <person name="Tsubouchi T."/>
            <person name="Morono Y."/>
            <person name="Uchiyama I."/>
            <person name="Ito T."/>
            <person name="Fujiyama A."/>
            <person name="Inagaki F."/>
            <person name="Takami H."/>
        </authorList>
    </citation>
    <scope>NUCLEOTIDE SEQUENCE</scope>
    <source>
        <strain evidence="1">Expedition CK06-06</strain>
    </source>
</reference>
<sequence>MTQDQIDILVAENEALKAKSNSSKDLADQLALARMQADEAMLKLADCESGTSKVHIIVGAFKNSSYANEYSADMKTQGYAGKIIAGPYSFNLVTSGSYESVKASL</sequence>
<dbReference type="GO" id="GO:0042834">
    <property type="term" value="F:peptidoglycan binding"/>
    <property type="evidence" value="ECO:0007669"/>
    <property type="project" value="InterPro"/>
</dbReference>
<dbReference type="SUPFAM" id="SSF110997">
    <property type="entry name" value="Sporulation related repeat"/>
    <property type="match status" value="1"/>
</dbReference>
<evidence type="ECO:0000313" key="1">
    <source>
        <dbReference type="EMBL" id="GAG91679.1"/>
    </source>
</evidence>
<organism evidence="1">
    <name type="scientific">marine sediment metagenome</name>
    <dbReference type="NCBI Taxonomy" id="412755"/>
    <lineage>
        <taxon>unclassified sequences</taxon>
        <taxon>metagenomes</taxon>
        <taxon>ecological metagenomes</taxon>
    </lineage>
</organism>
<feature type="non-terminal residue" evidence="1">
    <location>
        <position position="105"/>
    </location>
</feature>
<protein>
    <recommendedName>
        <fullName evidence="2">SPOR domain-containing protein</fullName>
    </recommendedName>
</protein>
<dbReference type="EMBL" id="BART01027306">
    <property type="protein sequence ID" value="GAG91679.1"/>
    <property type="molecule type" value="Genomic_DNA"/>
</dbReference>
<gene>
    <name evidence="1" type="ORF">S01H4_48434</name>
</gene>